<dbReference type="PRINTS" id="PR01179">
    <property type="entry name" value="ODADCRBXLASE"/>
</dbReference>
<feature type="binding site" evidence="6">
    <location>
        <position position="354"/>
    </location>
    <ligand>
        <name>substrate</name>
    </ligand>
</feature>
<reference evidence="10 11" key="1">
    <citation type="journal article" date="2019" name="Int. J. Syst. Evol. Microbiol.">
        <title>The Global Catalogue of Microorganisms (GCM) 10K type strain sequencing project: providing services to taxonomists for standard genome sequencing and annotation.</title>
        <authorList>
            <consortium name="The Broad Institute Genomics Platform"/>
            <consortium name="The Broad Institute Genome Sequencing Center for Infectious Disease"/>
            <person name="Wu L."/>
            <person name="Ma J."/>
        </authorList>
    </citation>
    <scope>NUCLEOTIDE SEQUENCE [LARGE SCALE GENOMIC DNA]</scope>
    <source>
        <strain evidence="10 11">JCM 12398</strain>
    </source>
</reference>
<dbReference type="PANTHER" id="PTHR43727">
    <property type="entry name" value="DIAMINOPIMELATE DECARBOXYLASE"/>
    <property type="match status" value="1"/>
</dbReference>
<feature type="binding site" evidence="6">
    <location>
        <position position="269"/>
    </location>
    <ligand>
        <name>pyridoxal 5'-phosphate</name>
        <dbReference type="ChEBI" id="CHEBI:597326"/>
    </ligand>
</feature>
<evidence type="ECO:0000256" key="2">
    <source>
        <dbReference type="ARBA" id="ARBA00022793"/>
    </source>
</evidence>
<dbReference type="SUPFAM" id="SSF50621">
    <property type="entry name" value="Alanine racemase C-terminal domain-like"/>
    <property type="match status" value="1"/>
</dbReference>
<feature type="binding site" evidence="6">
    <location>
        <position position="386"/>
    </location>
    <ligand>
        <name>substrate</name>
    </ligand>
</feature>
<dbReference type="PROSITE" id="PS00878">
    <property type="entry name" value="ODR_DC_2_1"/>
    <property type="match status" value="1"/>
</dbReference>
<evidence type="ECO:0000256" key="5">
    <source>
        <dbReference type="ARBA" id="ARBA00023239"/>
    </source>
</evidence>
<keyword evidence="2 6" id="KW-0210">Decarboxylase</keyword>
<dbReference type="RefSeq" id="WP_343921383.1">
    <property type="nucleotide sequence ID" value="NZ_BAAAKK010000006.1"/>
</dbReference>
<dbReference type="InterPro" id="IPR029066">
    <property type="entry name" value="PLP-binding_barrel"/>
</dbReference>
<dbReference type="PRINTS" id="PR01181">
    <property type="entry name" value="DAPDCRBXLASE"/>
</dbReference>
<keyword evidence="4 6" id="KW-0457">Lysine biosynthesis</keyword>
<evidence type="ECO:0000259" key="9">
    <source>
        <dbReference type="Pfam" id="PF02784"/>
    </source>
</evidence>
<comment type="catalytic activity">
    <reaction evidence="6 8">
        <text>meso-2,6-diaminopimelate + H(+) = L-lysine + CO2</text>
        <dbReference type="Rhea" id="RHEA:15101"/>
        <dbReference type="ChEBI" id="CHEBI:15378"/>
        <dbReference type="ChEBI" id="CHEBI:16526"/>
        <dbReference type="ChEBI" id="CHEBI:32551"/>
        <dbReference type="ChEBI" id="CHEBI:57791"/>
        <dbReference type="EC" id="4.1.1.20"/>
    </reaction>
</comment>
<keyword evidence="6" id="KW-0028">Amino-acid biosynthesis</keyword>
<comment type="function">
    <text evidence="6">Specifically catalyzes the decarboxylation of meso-diaminopimelate (meso-DAP) to L-lysine.</text>
</comment>
<dbReference type="InterPro" id="IPR002986">
    <property type="entry name" value="DAP_deCOOHase_LysA"/>
</dbReference>
<feature type="binding site" evidence="6">
    <location>
        <position position="415"/>
    </location>
    <ligand>
        <name>substrate</name>
    </ligand>
</feature>
<evidence type="ECO:0000256" key="7">
    <source>
        <dbReference type="NCBIfam" id="TIGR01048"/>
    </source>
</evidence>
<dbReference type="CDD" id="cd06828">
    <property type="entry name" value="PLPDE_III_DapDC"/>
    <property type="match status" value="1"/>
</dbReference>
<dbReference type="Gene3D" id="3.20.20.10">
    <property type="entry name" value="Alanine racemase"/>
    <property type="match status" value="1"/>
</dbReference>
<dbReference type="HAMAP" id="MF_02120">
    <property type="entry name" value="LysA"/>
    <property type="match status" value="1"/>
</dbReference>
<feature type="modified residue" description="N6-(pyridoxal phosphate)lysine" evidence="6">
    <location>
        <position position="91"/>
    </location>
</feature>
<sequence>MPHPLAPQLLDAGDPNALAAEVWPEGTERVDGALRFGGVDVREIAEQHGTPFLLVDETVARARARRIREAFEAAFATEDDAQRVDVYYAGKALLTAEVARWMRAEGLRIDVCSGGELAIALRAGIEPEAIGYHGNNKGERDIEAGVAAGIGTFVLDSPIEAERVAAAAARAGRVQRVRLRISVGVHASTHEFLATSHEDQKFGVPVDEVPALVARIRQLPSLELVGLHTHIGSQIFDASGFAESARRMLALHAELGADAPLEELNLGGGFGIAYTAADRPEPIEQIAASLADAVRSAADELGVPVPRIAIEPGRWIVGPAGVTVYTVGTVKPVRLDAGTRTYVSVDGGMGDNPRPALYGAQYSARIASRVSDAEPMLARVAGHHCESGDIVVDAEWLPADVAPGDLLAVAATGAYCHQLASNYNATPRPPVLAVRDGAVRELVRRESIDDLLARDTGFADTGFAAQHPRPLDNHGDA</sequence>
<comment type="similarity">
    <text evidence="6">Belongs to the Orn/Lys/Arg decarboxylase class-II family. LysA subfamily.</text>
</comment>
<keyword evidence="11" id="KW-1185">Reference proteome</keyword>
<evidence type="ECO:0000256" key="4">
    <source>
        <dbReference type="ARBA" id="ARBA00023154"/>
    </source>
</evidence>
<dbReference type="InterPro" id="IPR022657">
    <property type="entry name" value="De-COase2_CS"/>
</dbReference>
<feature type="binding site" evidence="6">
    <location>
        <begin position="311"/>
        <end position="314"/>
    </location>
    <ligand>
        <name>pyridoxal 5'-phosphate</name>
        <dbReference type="ChEBI" id="CHEBI:597326"/>
    </ligand>
</feature>
<proteinExistence type="inferred from homology"/>
<accession>A0ABN1Z1H6</accession>
<dbReference type="SUPFAM" id="SSF51419">
    <property type="entry name" value="PLP-binding barrel"/>
    <property type="match status" value="1"/>
</dbReference>
<dbReference type="InterPro" id="IPR022653">
    <property type="entry name" value="De-COase2_pyr-phos_BS"/>
</dbReference>
<dbReference type="PROSITE" id="PS00879">
    <property type="entry name" value="ODR_DC_2_2"/>
    <property type="match status" value="1"/>
</dbReference>
<dbReference type="NCBIfam" id="TIGR01048">
    <property type="entry name" value="lysA"/>
    <property type="match status" value="1"/>
</dbReference>
<organism evidence="10 11">
    <name type="scientific">Agrococcus citreus</name>
    <dbReference type="NCBI Taxonomy" id="84643"/>
    <lineage>
        <taxon>Bacteria</taxon>
        <taxon>Bacillati</taxon>
        <taxon>Actinomycetota</taxon>
        <taxon>Actinomycetes</taxon>
        <taxon>Micrococcales</taxon>
        <taxon>Microbacteriaceae</taxon>
        <taxon>Agrococcus</taxon>
    </lineage>
</organism>
<feature type="domain" description="Orn/DAP/Arg decarboxylase 2 N-terminal" evidence="9">
    <location>
        <begin position="76"/>
        <end position="317"/>
    </location>
</feature>
<dbReference type="Gene3D" id="2.40.37.10">
    <property type="entry name" value="Lyase, Ornithine Decarboxylase, Chain A, domain 1"/>
    <property type="match status" value="1"/>
</dbReference>
<comment type="cofactor">
    <cofactor evidence="1 6 8">
        <name>pyridoxal 5'-phosphate</name>
        <dbReference type="ChEBI" id="CHEBI:597326"/>
    </cofactor>
</comment>
<dbReference type="EC" id="4.1.1.20" evidence="6 7"/>
<dbReference type="InterPro" id="IPR022644">
    <property type="entry name" value="De-COase2_N"/>
</dbReference>
<evidence type="ECO:0000256" key="1">
    <source>
        <dbReference type="ARBA" id="ARBA00001933"/>
    </source>
</evidence>
<keyword evidence="5 6" id="KW-0456">Lyase</keyword>
<dbReference type="EMBL" id="BAAAKK010000006">
    <property type="protein sequence ID" value="GAA1426350.1"/>
    <property type="molecule type" value="Genomic_DNA"/>
</dbReference>
<keyword evidence="3 6" id="KW-0663">Pyridoxal phosphate</keyword>
<comment type="pathway">
    <text evidence="6 8">Amino-acid biosynthesis; L-lysine biosynthesis via DAP pathway; L-lysine from DL-2,6-diaminopimelate: step 1/1.</text>
</comment>
<protein>
    <recommendedName>
        <fullName evidence="6 7">Diaminopimelate decarboxylase</fullName>
        <shortName evidence="6">DAP decarboxylase</shortName>
        <shortName evidence="6">DAPDC</shortName>
        <ecNumber evidence="6 7">4.1.1.20</ecNumber>
    </recommendedName>
</protein>
<evidence type="ECO:0000256" key="8">
    <source>
        <dbReference type="RuleBase" id="RU003738"/>
    </source>
</evidence>
<evidence type="ECO:0000256" key="3">
    <source>
        <dbReference type="ARBA" id="ARBA00022898"/>
    </source>
</evidence>
<feature type="binding site" evidence="6">
    <location>
        <position position="415"/>
    </location>
    <ligand>
        <name>pyridoxal 5'-phosphate</name>
        <dbReference type="ChEBI" id="CHEBI:597326"/>
    </ligand>
</feature>
<gene>
    <name evidence="6 10" type="primary">lysA</name>
    <name evidence="10" type="ORF">GCM10009640_27270</name>
</gene>
<dbReference type="InterPro" id="IPR009006">
    <property type="entry name" value="Ala_racemase/Decarboxylase_C"/>
</dbReference>
<name>A0ABN1Z1H6_9MICO</name>
<dbReference type="PANTHER" id="PTHR43727:SF2">
    <property type="entry name" value="GROUP IV DECARBOXYLASE"/>
    <property type="match status" value="1"/>
</dbReference>
<dbReference type="InterPro" id="IPR000183">
    <property type="entry name" value="Orn/DAP/Arg_de-COase"/>
</dbReference>
<dbReference type="Pfam" id="PF02784">
    <property type="entry name" value="Orn_Arg_deC_N"/>
    <property type="match status" value="1"/>
</dbReference>
<evidence type="ECO:0000313" key="10">
    <source>
        <dbReference type="EMBL" id="GAA1426350.1"/>
    </source>
</evidence>
<feature type="binding site" evidence="6">
    <location>
        <position position="314"/>
    </location>
    <ligand>
        <name>substrate</name>
    </ligand>
</feature>
<evidence type="ECO:0000313" key="11">
    <source>
        <dbReference type="Proteomes" id="UP001501266"/>
    </source>
</evidence>
<feature type="binding site" evidence="6">
    <location>
        <position position="358"/>
    </location>
    <ligand>
        <name>substrate</name>
    </ligand>
</feature>
<comment type="caution">
    <text evidence="10">The sequence shown here is derived from an EMBL/GenBank/DDBJ whole genome shotgun (WGS) entry which is preliminary data.</text>
</comment>
<evidence type="ECO:0000256" key="6">
    <source>
        <dbReference type="HAMAP-Rule" id="MF_02120"/>
    </source>
</evidence>
<dbReference type="Proteomes" id="UP001501266">
    <property type="component" value="Unassembled WGS sequence"/>
</dbReference>
<comment type="subunit">
    <text evidence="6">Homodimer.</text>
</comment>